<feature type="active site" description="Charge relay system" evidence="6">
    <location>
        <position position="165"/>
    </location>
</feature>
<dbReference type="SUPFAM" id="SSF52743">
    <property type="entry name" value="Subtilisin-like"/>
    <property type="match status" value="1"/>
</dbReference>
<dbReference type="PROSITE" id="PS51892">
    <property type="entry name" value="SUBTILASE"/>
    <property type="match status" value="1"/>
</dbReference>
<dbReference type="InterPro" id="IPR013517">
    <property type="entry name" value="FG-GAP"/>
</dbReference>
<feature type="active site" description="Charge relay system" evidence="6">
    <location>
        <position position="351"/>
    </location>
</feature>
<dbReference type="RefSeq" id="WP_144040168.1">
    <property type="nucleotide sequence ID" value="NZ_BMPL01000010.1"/>
</dbReference>
<dbReference type="InterPro" id="IPR036852">
    <property type="entry name" value="Peptidase_S8/S53_dom_sf"/>
</dbReference>
<dbReference type="PRINTS" id="PR00723">
    <property type="entry name" value="SUBTILISIN"/>
</dbReference>
<dbReference type="AlphaFoldDB" id="A0A553JPB2"/>
<dbReference type="InterPro" id="IPR023828">
    <property type="entry name" value="Peptidase_S8_Ser-AS"/>
</dbReference>
<dbReference type="InterPro" id="IPR028994">
    <property type="entry name" value="Integrin_alpha_N"/>
</dbReference>
<protein>
    <submittedName>
        <fullName evidence="11">S8 family serine peptidase</fullName>
    </submittedName>
</protein>
<dbReference type="InterPro" id="IPR022398">
    <property type="entry name" value="Peptidase_S8_His-AS"/>
</dbReference>
<dbReference type="PANTHER" id="PTHR43806:SF11">
    <property type="entry name" value="CEREVISIN-RELATED"/>
    <property type="match status" value="1"/>
</dbReference>
<feature type="domain" description="Inhibitor I9" evidence="10">
    <location>
        <begin position="45"/>
        <end position="115"/>
    </location>
</feature>
<dbReference type="Gene3D" id="3.40.50.200">
    <property type="entry name" value="Peptidase S8/S53 domain"/>
    <property type="match status" value="1"/>
</dbReference>
<dbReference type="Pfam" id="PF13517">
    <property type="entry name" value="FG-GAP_3"/>
    <property type="match status" value="3"/>
</dbReference>
<dbReference type="SUPFAM" id="SSF54897">
    <property type="entry name" value="Protease propeptides/inhibitors"/>
    <property type="match status" value="1"/>
</dbReference>
<evidence type="ECO:0000313" key="11">
    <source>
        <dbReference type="EMBL" id="TRY14283.1"/>
    </source>
</evidence>
<dbReference type="InterPro" id="IPR015500">
    <property type="entry name" value="Peptidase_S8_subtilisin-rel"/>
</dbReference>
<comment type="caution">
    <text evidence="11">The sequence shown here is derived from an EMBL/GenBank/DDBJ whole genome shotgun (WGS) entry which is preliminary data.</text>
</comment>
<evidence type="ECO:0000256" key="7">
    <source>
        <dbReference type="RuleBase" id="RU003355"/>
    </source>
</evidence>
<evidence type="ECO:0000313" key="12">
    <source>
        <dbReference type="Proteomes" id="UP000318126"/>
    </source>
</evidence>
<accession>A0A553JPB2</accession>
<dbReference type="Gene3D" id="2.40.128.340">
    <property type="match status" value="2"/>
</dbReference>
<dbReference type="CDD" id="cd04077">
    <property type="entry name" value="Peptidases_S8_PCSK9_ProteinaseK_like"/>
    <property type="match status" value="1"/>
</dbReference>
<dbReference type="InterPro" id="IPR050131">
    <property type="entry name" value="Peptidase_S8_subtilisin-like"/>
</dbReference>
<dbReference type="Gene3D" id="3.30.70.80">
    <property type="entry name" value="Peptidase S8 propeptide/proteinase inhibitor I9"/>
    <property type="match status" value="1"/>
</dbReference>
<dbReference type="InterPro" id="IPR000209">
    <property type="entry name" value="Peptidase_S8/S53_dom"/>
</dbReference>
<dbReference type="GO" id="GO:0006508">
    <property type="term" value="P:proteolysis"/>
    <property type="evidence" value="ECO:0007669"/>
    <property type="project" value="UniProtKB-KW"/>
</dbReference>
<feature type="domain" description="Peptidase S8/S53" evidence="9">
    <location>
        <begin position="159"/>
        <end position="384"/>
    </location>
</feature>
<dbReference type="Proteomes" id="UP000318126">
    <property type="component" value="Unassembled WGS sequence"/>
</dbReference>
<evidence type="ECO:0000256" key="8">
    <source>
        <dbReference type="SAM" id="SignalP"/>
    </source>
</evidence>
<keyword evidence="4 6" id="KW-0378">Hydrolase</keyword>
<reference evidence="12" key="1">
    <citation type="submission" date="2019-07" db="EMBL/GenBank/DDBJ databases">
        <title>Shewanella sp. YLB-08 draft genomic sequence.</title>
        <authorList>
            <person name="Yu L."/>
        </authorList>
    </citation>
    <scope>NUCLEOTIDE SEQUENCE [LARGE SCALE GENOMIC DNA]</scope>
    <source>
        <strain evidence="12">JCM 20706</strain>
    </source>
</reference>
<evidence type="ECO:0000259" key="10">
    <source>
        <dbReference type="Pfam" id="PF05922"/>
    </source>
</evidence>
<evidence type="ECO:0000256" key="2">
    <source>
        <dbReference type="ARBA" id="ARBA00022670"/>
    </source>
</evidence>
<sequence length="760" mass="80804">MKLNLFTKSIRLGFTAATISLFSSQGMAADARLILADKNTAIDNQYIVVFKKDTAKSKQSFNKLVSRMSAEHSINVIKQYKSSLNGALVIANDAQIEALRKEADIDFIEQDRKFTIEPVITTQTDQPNPTWGLDRVDQRNLPLNNLYQYDQYDQDGSSVTAYVIDTGIRNTHNDFNGRASSGWDFIDNDNDASDCNGHGTHVAGTIGGSAYGVAKNVNLVGVRVLNCSGSGTYSGVISGIEWVSSNASGPSVANMSLGGPSSAAVDAAVNAAVASGITFVVAAGNDNGANACTRSPAGAANALTVGSTTSTDQRSGFSNIGTCVNIFAPGSSITSTWHTSNSASNTISGTSMASPHVAGVAALILQQSPTATPAMVLNTLTTNGTPNVIGNVGTGSPNVLLYSKLSTQPPTLPSVTQKWADFSTNDGWSSQVVGDFDDDGRDDIANFHPSNGTWWVSRSTGSNFNTTQWSDYSTNDGWTSQVVGDYNGDGKDDIANFHPSNGTWWVSLSNGTSFTTAKWADFGTNSGWTTQVAGDFNGDGKDDIANFHPSNGTWWVALSTGSGFTTVKWADFSTNSGWTTQIVGDYDGDGKDDIANFHPSNGTWWVARSTGSGFSVSKWADYSTNSGWTSQLAGDYNNDGLSDIANFHPSNGTWWVSYSLGSNFTTDKWADFSTNSGWSSQLAGDISGDGRDDVVNYHPSNGTWWLSESSGSSFATSLLSDYSTNSGWSTQVLGDFDGDGRQDIANFHPSNGTWWLTFAD</sequence>
<dbReference type="Gene3D" id="2.130.10.130">
    <property type="entry name" value="Integrin alpha, N-terminal"/>
    <property type="match status" value="1"/>
</dbReference>
<dbReference type="GO" id="GO:0004252">
    <property type="term" value="F:serine-type endopeptidase activity"/>
    <property type="evidence" value="ECO:0007669"/>
    <property type="project" value="UniProtKB-UniRule"/>
</dbReference>
<name>A0A553JPB2_SHEHA</name>
<evidence type="ECO:0000259" key="9">
    <source>
        <dbReference type="Pfam" id="PF00082"/>
    </source>
</evidence>
<dbReference type="InterPro" id="IPR023827">
    <property type="entry name" value="Peptidase_S8_Asp-AS"/>
</dbReference>
<evidence type="ECO:0000256" key="3">
    <source>
        <dbReference type="ARBA" id="ARBA00022729"/>
    </source>
</evidence>
<dbReference type="InterPro" id="IPR034193">
    <property type="entry name" value="PCSK9_ProteinaseK-like"/>
</dbReference>
<dbReference type="OrthoDB" id="9790784at2"/>
<dbReference type="PROSITE" id="PS00138">
    <property type="entry name" value="SUBTILASE_SER"/>
    <property type="match status" value="1"/>
</dbReference>
<feature type="chain" id="PRO_5021721762" evidence="8">
    <location>
        <begin position="29"/>
        <end position="760"/>
    </location>
</feature>
<dbReference type="PROSITE" id="PS00136">
    <property type="entry name" value="SUBTILASE_ASP"/>
    <property type="match status" value="1"/>
</dbReference>
<keyword evidence="3 8" id="KW-0732">Signal</keyword>
<dbReference type="FunFam" id="3.40.50.200:FF:000014">
    <property type="entry name" value="Proteinase K"/>
    <property type="match status" value="1"/>
</dbReference>
<feature type="signal peptide" evidence="8">
    <location>
        <begin position="1"/>
        <end position="28"/>
    </location>
</feature>
<feature type="active site" description="Charge relay system" evidence="6">
    <location>
        <position position="198"/>
    </location>
</feature>
<organism evidence="11 12">
    <name type="scientific">Shewanella hanedai</name>
    <name type="common">Alteromonas hanedai</name>
    <dbReference type="NCBI Taxonomy" id="25"/>
    <lineage>
        <taxon>Bacteria</taxon>
        <taxon>Pseudomonadati</taxon>
        <taxon>Pseudomonadota</taxon>
        <taxon>Gammaproteobacteria</taxon>
        <taxon>Alteromonadales</taxon>
        <taxon>Shewanellaceae</taxon>
        <taxon>Shewanella</taxon>
    </lineage>
</organism>
<keyword evidence="5 6" id="KW-0720">Serine protease</keyword>
<dbReference type="Pfam" id="PF05922">
    <property type="entry name" value="Inhibitor_I9"/>
    <property type="match status" value="1"/>
</dbReference>
<keyword evidence="12" id="KW-1185">Reference proteome</keyword>
<dbReference type="EMBL" id="VKGK01000011">
    <property type="protein sequence ID" value="TRY14283.1"/>
    <property type="molecule type" value="Genomic_DNA"/>
</dbReference>
<dbReference type="Pfam" id="PF00082">
    <property type="entry name" value="Peptidase_S8"/>
    <property type="match status" value="1"/>
</dbReference>
<proteinExistence type="inferred from homology"/>
<evidence type="ECO:0000256" key="4">
    <source>
        <dbReference type="ARBA" id="ARBA00022801"/>
    </source>
</evidence>
<dbReference type="PROSITE" id="PS00137">
    <property type="entry name" value="SUBTILASE_HIS"/>
    <property type="match status" value="1"/>
</dbReference>
<dbReference type="SUPFAM" id="SSF69318">
    <property type="entry name" value="Integrin alpha N-terminal domain"/>
    <property type="match status" value="1"/>
</dbReference>
<evidence type="ECO:0000256" key="5">
    <source>
        <dbReference type="ARBA" id="ARBA00022825"/>
    </source>
</evidence>
<dbReference type="InterPro" id="IPR037045">
    <property type="entry name" value="S8pro/Inhibitor_I9_sf"/>
</dbReference>
<gene>
    <name evidence="11" type="ORF">FN961_10650</name>
</gene>
<keyword evidence="2 6" id="KW-0645">Protease</keyword>
<dbReference type="PANTHER" id="PTHR43806">
    <property type="entry name" value="PEPTIDASE S8"/>
    <property type="match status" value="1"/>
</dbReference>
<evidence type="ECO:0000256" key="6">
    <source>
        <dbReference type="PROSITE-ProRule" id="PRU01240"/>
    </source>
</evidence>
<dbReference type="GO" id="GO:0005615">
    <property type="term" value="C:extracellular space"/>
    <property type="evidence" value="ECO:0007669"/>
    <property type="project" value="TreeGrafter"/>
</dbReference>
<dbReference type="InterPro" id="IPR010259">
    <property type="entry name" value="S8pro/Inhibitor_I9"/>
</dbReference>
<comment type="similarity">
    <text evidence="1 6 7">Belongs to the peptidase S8 family.</text>
</comment>
<evidence type="ECO:0000256" key="1">
    <source>
        <dbReference type="ARBA" id="ARBA00011073"/>
    </source>
</evidence>